<dbReference type="PANTHER" id="PTHR35175">
    <property type="entry name" value="DUF1289 DOMAIN-CONTAINING PROTEIN"/>
    <property type="match status" value="1"/>
</dbReference>
<gene>
    <name evidence="1" type="ORF">B0G85_1545</name>
</gene>
<evidence type="ECO:0000313" key="1">
    <source>
        <dbReference type="EMBL" id="PJI79438.1"/>
    </source>
</evidence>
<dbReference type="Proteomes" id="UP000229366">
    <property type="component" value="Unassembled WGS sequence"/>
</dbReference>
<dbReference type="InterPro" id="IPR010710">
    <property type="entry name" value="DUF1289"/>
</dbReference>
<evidence type="ECO:0000313" key="2">
    <source>
        <dbReference type="Proteomes" id="UP000229366"/>
    </source>
</evidence>
<dbReference type="AlphaFoldDB" id="A0A2M8VQJ5"/>
<dbReference type="OrthoDB" id="8911262at2"/>
<dbReference type="EMBL" id="PGTX01000003">
    <property type="protein sequence ID" value="PJI79438.1"/>
    <property type="molecule type" value="Genomic_DNA"/>
</dbReference>
<dbReference type="Pfam" id="PF06945">
    <property type="entry name" value="DUF1289"/>
    <property type="match status" value="1"/>
</dbReference>
<organism evidence="1 2">
    <name type="scientific">Polynucleobacter brandtiae</name>
    <dbReference type="NCBI Taxonomy" id="1938816"/>
    <lineage>
        <taxon>Bacteria</taxon>
        <taxon>Pseudomonadati</taxon>
        <taxon>Pseudomonadota</taxon>
        <taxon>Betaproteobacteria</taxon>
        <taxon>Burkholderiales</taxon>
        <taxon>Burkholderiaceae</taxon>
        <taxon>Polynucleobacter</taxon>
    </lineage>
</organism>
<evidence type="ECO:0008006" key="3">
    <source>
        <dbReference type="Google" id="ProtNLM"/>
    </source>
</evidence>
<dbReference type="PANTHER" id="PTHR35175:SF2">
    <property type="entry name" value="DUF1289 DOMAIN-CONTAINING PROTEIN"/>
    <property type="match status" value="1"/>
</dbReference>
<dbReference type="RefSeq" id="WP_100379847.1">
    <property type="nucleotide sequence ID" value="NZ_CBCSBW010000003.1"/>
</dbReference>
<sequence>MTTTSSPCINWCDIDPANGYCFGCFRTLAEIADWSNLSDSEKLGVWETLKVRKSQAG</sequence>
<protein>
    <recommendedName>
        <fullName evidence="3">DUF1289 domain-containing protein</fullName>
    </recommendedName>
</protein>
<accession>A0A2M8VQJ5</accession>
<keyword evidence="2" id="KW-1185">Reference proteome</keyword>
<comment type="caution">
    <text evidence="1">The sequence shown here is derived from an EMBL/GenBank/DDBJ whole genome shotgun (WGS) entry which is preliminary data.</text>
</comment>
<name>A0A2M8VQJ5_9BURK</name>
<proteinExistence type="predicted"/>
<reference evidence="1 2" key="1">
    <citation type="submission" date="2017-11" db="EMBL/GenBank/DDBJ databases">
        <title>Genomic Encyclopedia of Type Strains, Phase III (KMG-III): the genomes of soil and plant-associated and newly described type strains.</title>
        <authorList>
            <person name="Whitman W."/>
        </authorList>
    </citation>
    <scope>NUCLEOTIDE SEQUENCE [LARGE SCALE GENOMIC DNA]</scope>
    <source>
        <strain evidence="1 2">UB-Domo-W1</strain>
    </source>
</reference>